<keyword evidence="5" id="KW-0418">Kinase</keyword>
<comment type="caution">
    <text evidence="9">The sequence shown here is derived from an EMBL/GenBank/DDBJ whole genome shotgun (WGS) entry which is preliminary data.</text>
</comment>
<dbReference type="SMART" id="SM00220">
    <property type="entry name" value="S_TKc"/>
    <property type="match status" value="1"/>
</dbReference>
<keyword evidence="3" id="KW-0808">Transferase</keyword>
<keyword evidence="10" id="KW-1185">Reference proteome</keyword>
<feature type="compositionally biased region" description="Basic and acidic residues" evidence="7">
    <location>
        <begin position="13"/>
        <end position="71"/>
    </location>
</feature>
<dbReference type="InterPro" id="IPR050108">
    <property type="entry name" value="CDK"/>
</dbReference>
<evidence type="ECO:0000256" key="5">
    <source>
        <dbReference type="ARBA" id="ARBA00022777"/>
    </source>
</evidence>
<dbReference type="Gene3D" id="3.30.200.20">
    <property type="entry name" value="Phosphorylase Kinase, domain 1"/>
    <property type="match status" value="1"/>
</dbReference>
<keyword evidence="4" id="KW-0547">Nucleotide-binding</keyword>
<protein>
    <submittedName>
        <fullName evidence="9">G8761 protein</fullName>
    </submittedName>
</protein>
<feature type="compositionally biased region" description="Basic and acidic residues" evidence="7">
    <location>
        <begin position="321"/>
        <end position="340"/>
    </location>
</feature>
<dbReference type="Proteomes" id="UP001497392">
    <property type="component" value="Unassembled WGS sequence"/>
</dbReference>
<sequence length="734" mass="81929">MAPPDHKSHKYPPLRDDRGGSRKGDLPPRDRDAWPAERVDRSRIPSHLERRDGPQRERVPYRDSDRRDRPRPAPPASMRRDRDDRELGEKSAEPQQRRPPSSGRAQDAKMAPEARVPGMSVLGTGSNVMEELRKAAMKVKQATAKPQADDDREEGEAEPGEMPSLKRPNPITWQTPPKKPRVADASDESPADSVNARQDRQAGSASASRATSSKQPQPSPAKGAAPLSAADRAARELEEFTMRNHADVDPNAPPAMKASPSVSGDDAEMPETAAADEDPKPDAADEDMADPPVKVARSRWLDEDPEEDPPEPVNTAELDEEAARAEQADRELNEREREGLADGMSPSGRPDDEAQGPGAVRSISMLQKCRDVQVFEKIRRISEGTYGVVYQARDKETGHMCALKKIKMDKEKDGFPQTSIREINILLSFHHPNIVEVSEVVVGRSLSEIYMVMEYVEHDLKQLSESMKQPFSIAEVKCLMQQLFCGMHYLHENWVLHRDLKTSNILYSNKGELKICDFGLARQYGSPLRPYTHNVVTLWYRAPELLLGCKEYSTAIDMWSLGCIMAELLTKQVLFSEQGEIPQLHKIFGLLGTPSEDNWPGVKKLKVMQQLTFKPLLINHLREKFPAPSFHDDGGRGRLTEEGFKLLNGLLTLCPERRLTAAEALQSRWFTEHPPPKEQALMPTFPDKEAAKHISRPARKQPSPDPRLQPSASAIANRAAEVGTLFSKPGNSIS</sequence>
<feature type="compositionally biased region" description="Acidic residues" evidence="7">
    <location>
        <begin position="150"/>
        <end position="159"/>
    </location>
</feature>
<evidence type="ECO:0000313" key="9">
    <source>
        <dbReference type="EMBL" id="CAL5225960.1"/>
    </source>
</evidence>
<dbReference type="InterPro" id="IPR000719">
    <property type="entry name" value="Prot_kinase_dom"/>
</dbReference>
<dbReference type="InterPro" id="IPR008271">
    <property type="entry name" value="Ser/Thr_kinase_AS"/>
</dbReference>
<dbReference type="InterPro" id="IPR045267">
    <property type="entry name" value="CDK11/PITSLRE_STKc"/>
</dbReference>
<evidence type="ECO:0000256" key="4">
    <source>
        <dbReference type="ARBA" id="ARBA00022741"/>
    </source>
</evidence>
<keyword evidence="2" id="KW-0723">Serine/threonine-protein kinase</keyword>
<feature type="compositionally biased region" description="Basic and acidic residues" evidence="7">
    <location>
        <begin position="78"/>
        <end position="96"/>
    </location>
</feature>
<comment type="similarity">
    <text evidence="1">Belongs to the protein kinase superfamily. CMGC Ser/Thr protein kinase family. CDC2/CDKX subfamily.</text>
</comment>
<dbReference type="Gene3D" id="1.10.510.10">
    <property type="entry name" value="Transferase(Phosphotransferase) domain 1"/>
    <property type="match status" value="1"/>
</dbReference>
<dbReference type="PANTHER" id="PTHR24056">
    <property type="entry name" value="CELL DIVISION PROTEIN KINASE"/>
    <property type="match status" value="1"/>
</dbReference>
<dbReference type="PROSITE" id="PS00108">
    <property type="entry name" value="PROTEIN_KINASE_ST"/>
    <property type="match status" value="1"/>
</dbReference>
<evidence type="ECO:0000259" key="8">
    <source>
        <dbReference type="PROSITE" id="PS50011"/>
    </source>
</evidence>
<dbReference type="PROSITE" id="PS50011">
    <property type="entry name" value="PROTEIN_KINASE_DOM"/>
    <property type="match status" value="1"/>
</dbReference>
<dbReference type="Pfam" id="PF00069">
    <property type="entry name" value="Pkinase"/>
    <property type="match status" value="1"/>
</dbReference>
<gene>
    <name evidence="9" type="primary">g8761</name>
    <name evidence="9" type="ORF">VP750_LOCUS7866</name>
</gene>
<feature type="region of interest" description="Disordered" evidence="7">
    <location>
        <begin position="1"/>
        <end position="357"/>
    </location>
</feature>
<dbReference type="PANTHER" id="PTHR24056:SF107">
    <property type="entry name" value="CYCLIN-DEPENDENT KINASE 11A-RELATED"/>
    <property type="match status" value="1"/>
</dbReference>
<dbReference type="SUPFAM" id="SSF56112">
    <property type="entry name" value="Protein kinase-like (PK-like)"/>
    <property type="match status" value="1"/>
</dbReference>
<evidence type="ECO:0000256" key="3">
    <source>
        <dbReference type="ARBA" id="ARBA00022679"/>
    </source>
</evidence>
<evidence type="ECO:0000256" key="7">
    <source>
        <dbReference type="SAM" id="MobiDB-lite"/>
    </source>
</evidence>
<organism evidence="9 10">
    <name type="scientific">Coccomyxa viridis</name>
    <dbReference type="NCBI Taxonomy" id="1274662"/>
    <lineage>
        <taxon>Eukaryota</taxon>
        <taxon>Viridiplantae</taxon>
        <taxon>Chlorophyta</taxon>
        <taxon>core chlorophytes</taxon>
        <taxon>Trebouxiophyceae</taxon>
        <taxon>Trebouxiophyceae incertae sedis</taxon>
        <taxon>Coccomyxaceae</taxon>
        <taxon>Coccomyxa</taxon>
    </lineage>
</organism>
<feature type="compositionally biased region" description="Low complexity" evidence="7">
    <location>
        <begin position="201"/>
        <end position="215"/>
    </location>
</feature>
<name>A0ABP1G3R6_9CHLO</name>
<feature type="compositionally biased region" description="Basic and acidic residues" evidence="7">
    <location>
        <begin position="232"/>
        <end position="248"/>
    </location>
</feature>
<evidence type="ECO:0000256" key="1">
    <source>
        <dbReference type="ARBA" id="ARBA00006485"/>
    </source>
</evidence>
<proteinExistence type="inferred from homology"/>
<dbReference type="EMBL" id="CAXHTA020000015">
    <property type="protein sequence ID" value="CAL5225960.1"/>
    <property type="molecule type" value="Genomic_DNA"/>
</dbReference>
<evidence type="ECO:0000313" key="10">
    <source>
        <dbReference type="Proteomes" id="UP001497392"/>
    </source>
</evidence>
<evidence type="ECO:0000256" key="6">
    <source>
        <dbReference type="ARBA" id="ARBA00022840"/>
    </source>
</evidence>
<feature type="domain" description="Protein kinase" evidence="8">
    <location>
        <begin position="375"/>
        <end position="670"/>
    </location>
</feature>
<dbReference type="CDD" id="cd07843">
    <property type="entry name" value="STKc_CDC2L1"/>
    <property type="match status" value="1"/>
</dbReference>
<accession>A0ABP1G3R6</accession>
<dbReference type="InterPro" id="IPR011009">
    <property type="entry name" value="Kinase-like_dom_sf"/>
</dbReference>
<evidence type="ECO:0000256" key="2">
    <source>
        <dbReference type="ARBA" id="ARBA00022527"/>
    </source>
</evidence>
<keyword evidence="6" id="KW-0067">ATP-binding</keyword>
<reference evidence="9 10" key="1">
    <citation type="submission" date="2024-06" db="EMBL/GenBank/DDBJ databases">
        <authorList>
            <person name="Kraege A."/>
            <person name="Thomma B."/>
        </authorList>
    </citation>
    <scope>NUCLEOTIDE SEQUENCE [LARGE SCALE GENOMIC DNA]</scope>
</reference>
<feature type="region of interest" description="Disordered" evidence="7">
    <location>
        <begin position="689"/>
        <end position="734"/>
    </location>
</feature>